<evidence type="ECO:0000256" key="12">
    <source>
        <dbReference type="PROSITE-ProRule" id="PRU00043"/>
    </source>
</evidence>
<evidence type="ECO:0000313" key="17">
    <source>
        <dbReference type="Proteomes" id="UP001187415"/>
    </source>
</evidence>
<evidence type="ECO:0000256" key="14">
    <source>
        <dbReference type="SAM" id="SignalP"/>
    </source>
</evidence>
<dbReference type="PROSITE" id="PS00232">
    <property type="entry name" value="CADHERIN_1"/>
    <property type="match status" value="2"/>
</dbReference>
<keyword evidence="6 14" id="KW-0732">Signal</keyword>
<dbReference type="GO" id="GO:0005912">
    <property type="term" value="C:adherens junction"/>
    <property type="evidence" value="ECO:0007669"/>
    <property type="project" value="TreeGrafter"/>
</dbReference>
<feature type="transmembrane region" description="Helical" evidence="13">
    <location>
        <begin position="547"/>
        <end position="571"/>
    </location>
</feature>
<dbReference type="PROSITE" id="PS50268">
    <property type="entry name" value="CADHERIN_2"/>
    <property type="match status" value="4"/>
</dbReference>
<evidence type="ECO:0000313" key="16">
    <source>
        <dbReference type="EMBL" id="KAK2862497.1"/>
    </source>
</evidence>
<keyword evidence="13" id="KW-1133">Transmembrane helix</keyword>
<dbReference type="GO" id="GO:0007043">
    <property type="term" value="P:cell-cell junction assembly"/>
    <property type="evidence" value="ECO:0007669"/>
    <property type="project" value="TreeGrafter"/>
</dbReference>
<dbReference type="GO" id="GO:0016342">
    <property type="term" value="C:catenin complex"/>
    <property type="evidence" value="ECO:0007669"/>
    <property type="project" value="TreeGrafter"/>
</dbReference>
<evidence type="ECO:0000256" key="4">
    <source>
        <dbReference type="ARBA" id="ARBA00022490"/>
    </source>
</evidence>
<dbReference type="SMART" id="SM00112">
    <property type="entry name" value="CA"/>
    <property type="match status" value="4"/>
</dbReference>
<keyword evidence="11" id="KW-0325">Glycoprotein</keyword>
<comment type="caution">
    <text evidence="16">The sequence shown here is derived from an EMBL/GenBank/DDBJ whole genome shotgun (WGS) entry which is preliminary data.</text>
</comment>
<dbReference type="EMBL" id="JAUPFM010000001">
    <property type="protein sequence ID" value="KAK2862497.1"/>
    <property type="molecule type" value="Genomic_DNA"/>
</dbReference>
<evidence type="ECO:0000256" key="3">
    <source>
        <dbReference type="ARBA" id="ARBA00022475"/>
    </source>
</evidence>
<dbReference type="SUPFAM" id="SSF49313">
    <property type="entry name" value="Cadherin-like"/>
    <property type="match status" value="5"/>
</dbReference>
<dbReference type="InterPro" id="IPR020894">
    <property type="entry name" value="Cadherin_CS"/>
</dbReference>
<dbReference type="GO" id="GO:0005509">
    <property type="term" value="F:calcium ion binding"/>
    <property type="evidence" value="ECO:0007669"/>
    <property type="project" value="UniProtKB-UniRule"/>
</dbReference>
<accession>A0AA88NP80</accession>
<dbReference type="FunFam" id="2.60.40.60:FF:000095">
    <property type="entry name" value="Cadherin 13"/>
    <property type="match status" value="1"/>
</dbReference>
<dbReference type="Pfam" id="PF00028">
    <property type="entry name" value="Cadherin"/>
    <property type="match status" value="2"/>
</dbReference>
<keyword evidence="8 12" id="KW-0106">Calcium</keyword>
<dbReference type="GO" id="GO:0045296">
    <property type="term" value="F:cadherin binding"/>
    <property type="evidence" value="ECO:0007669"/>
    <property type="project" value="TreeGrafter"/>
</dbReference>
<keyword evidence="7" id="KW-0677">Repeat</keyword>
<feature type="domain" description="Cadherin" evidence="15">
    <location>
        <begin position="135"/>
        <end position="213"/>
    </location>
</feature>
<keyword evidence="10 13" id="KW-0472">Membrane</keyword>
<dbReference type="GO" id="GO:0044331">
    <property type="term" value="P:cell-cell adhesion mediated by cadherin"/>
    <property type="evidence" value="ECO:0007669"/>
    <property type="project" value="TreeGrafter"/>
</dbReference>
<dbReference type="GO" id="GO:0034332">
    <property type="term" value="P:adherens junction organization"/>
    <property type="evidence" value="ECO:0007669"/>
    <property type="project" value="TreeGrafter"/>
</dbReference>
<feature type="signal peptide" evidence="14">
    <location>
        <begin position="1"/>
        <end position="17"/>
    </location>
</feature>
<dbReference type="FunFam" id="2.60.40.60:FF:000011">
    <property type="entry name" value="Cadherin 1"/>
    <property type="match status" value="1"/>
</dbReference>
<dbReference type="GO" id="GO:0007156">
    <property type="term" value="P:homophilic cell adhesion via plasma membrane adhesion molecules"/>
    <property type="evidence" value="ECO:0007669"/>
    <property type="project" value="InterPro"/>
</dbReference>
<feature type="domain" description="Cadherin" evidence="15">
    <location>
        <begin position="215"/>
        <end position="338"/>
    </location>
</feature>
<organism evidence="16 17">
    <name type="scientific">Channa striata</name>
    <name type="common">Snakehead murrel</name>
    <name type="synonym">Ophicephalus striatus</name>
    <dbReference type="NCBI Taxonomy" id="64152"/>
    <lineage>
        <taxon>Eukaryota</taxon>
        <taxon>Metazoa</taxon>
        <taxon>Chordata</taxon>
        <taxon>Craniata</taxon>
        <taxon>Vertebrata</taxon>
        <taxon>Euteleostomi</taxon>
        <taxon>Actinopterygii</taxon>
        <taxon>Neopterygii</taxon>
        <taxon>Teleostei</taxon>
        <taxon>Neoteleostei</taxon>
        <taxon>Acanthomorphata</taxon>
        <taxon>Anabantaria</taxon>
        <taxon>Anabantiformes</taxon>
        <taxon>Channoidei</taxon>
        <taxon>Channidae</taxon>
        <taxon>Channa</taxon>
    </lineage>
</organism>
<feature type="chain" id="PRO_5041656114" description="Cadherin domain-containing protein" evidence="14">
    <location>
        <begin position="18"/>
        <end position="769"/>
    </location>
</feature>
<keyword evidence="3" id="KW-1003">Cell membrane</keyword>
<sequence length="769" mass="85450">MLCFILLIYHLSSGTCSDMLSRQRRSWIIDSFAIEEGHPGPFPYVLGKIHIERDYLVYFALYGEGADEEPKGVISIDKDSGALIIHKAVDYEEKELLKLVFEVRKKDFTIDTKLGVEISIRDINDNPPRFHRNLYKIHVSEDSTQGTNLLRVVAYDRDQRGTPNSTFHYEIKHVASMYTLLVEAKDHGEVVSLSSSTTVVIHVQDGNNHLPTISGQTIGSSPLRLHVTDNDTPNSVAWRARYNIKGDEGEHFKTETDPDTNDGILTVVKPLDFEKGAHRELSISVDNVAPYFACKVRKRTSSGLWTVETSKSDGSSANQPHSVKVIIEVEDTNDPPVFSVTVKDAVLKENTPTGTWVEKVTAVDPDISHASNFVYKVGHDPAGWVTVDAHTGDITTIKSPDRESHHVVNNVYSILLHAVDNGNPPLTGTCTLQIHVTDQNDNVPQLTMEYFDVCASDSLTITNITAFDLDENPFGGPFRFELLGDVKGKWKLDYSYGNTVGLVKQPGVYAGSHTIDLKISDLQGQSGVYNLSVMVTQRNTATKAASGALGIVFASLFLLLCLLLMAVAISCKKQFTTLQMSDSSGETLLTSNIEEPGTDCKIPDYALQSLAAIGQYIDPLSWQSHHDGMQYISLPKMVGKKITFQNYADYRSESLSYVFSDSWPQGHTHSLMEEDMDTMNFLHTRVSSHVSDAALETLLHWRLSCLQETEDDLLDYKPHLYAEEGDSGDPVDLDAIAIPSDYSFQIMLKDLGPKFKQLALICKTPHIEN</sequence>
<dbReference type="InterPro" id="IPR039808">
    <property type="entry name" value="Cadherin"/>
</dbReference>
<dbReference type="InterPro" id="IPR002126">
    <property type="entry name" value="Cadherin-like_dom"/>
</dbReference>
<keyword evidence="13" id="KW-0812">Transmembrane</keyword>
<dbReference type="AlphaFoldDB" id="A0AA88NP80"/>
<dbReference type="PANTHER" id="PTHR24027:SF433">
    <property type="entry name" value="CADHERIN 27-RELATED"/>
    <property type="match status" value="1"/>
</dbReference>
<dbReference type="PANTHER" id="PTHR24027">
    <property type="entry name" value="CADHERIN-23"/>
    <property type="match status" value="1"/>
</dbReference>
<gene>
    <name evidence="16" type="ORF">Q5P01_002030</name>
</gene>
<keyword evidence="9" id="KW-0130">Cell adhesion</keyword>
<dbReference type="PRINTS" id="PR00205">
    <property type="entry name" value="CADHERIN"/>
</dbReference>
<dbReference type="Proteomes" id="UP001187415">
    <property type="component" value="Unassembled WGS sequence"/>
</dbReference>
<evidence type="ECO:0000256" key="2">
    <source>
        <dbReference type="ARBA" id="ARBA00004496"/>
    </source>
</evidence>
<evidence type="ECO:0000256" key="7">
    <source>
        <dbReference type="ARBA" id="ARBA00022737"/>
    </source>
</evidence>
<comment type="subcellular location">
    <subcellularLocation>
        <location evidence="1">Cell membrane</location>
    </subcellularLocation>
    <subcellularLocation>
        <location evidence="2">Cytoplasm</location>
    </subcellularLocation>
</comment>
<keyword evidence="4" id="KW-0963">Cytoplasm</keyword>
<evidence type="ECO:0000256" key="8">
    <source>
        <dbReference type="ARBA" id="ARBA00022837"/>
    </source>
</evidence>
<dbReference type="GO" id="GO:0060027">
    <property type="term" value="P:convergent extension involved in gastrulation"/>
    <property type="evidence" value="ECO:0007669"/>
    <property type="project" value="UniProtKB-ARBA"/>
</dbReference>
<dbReference type="GO" id="GO:0000902">
    <property type="term" value="P:cell morphogenesis"/>
    <property type="evidence" value="ECO:0007669"/>
    <property type="project" value="TreeGrafter"/>
</dbReference>
<evidence type="ECO:0000256" key="10">
    <source>
        <dbReference type="ARBA" id="ARBA00023136"/>
    </source>
</evidence>
<name>A0AA88NP80_CHASR</name>
<evidence type="ECO:0000256" key="11">
    <source>
        <dbReference type="ARBA" id="ARBA00023180"/>
    </source>
</evidence>
<dbReference type="Gene3D" id="2.60.40.60">
    <property type="entry name" value="Cadherins"/>
    <property type="match status" value="6"/>
</dbReference>
<dbReference type="GO" id="GO:0016339">
    <property type="term" value="P:calcium-dependent cell-cell adhesion via plasma membrane cell adhesion molecules"/>
    <property type="evidence" value="ECO:0007669"/>
    <property type="project" value="TreeGrafter"/>
</dbReference>
<dbReference type="GO" id="GO:0016477">
    <property type="term" value="P:cell migration"/>
    <property type="evidence" value="ECO:0007669"/>
    <property type="project" value="TreeGrafter"/>
</dbReference>
<dbReference type="GO" id="GO:0008013">
    <property type="term" value="F:beta-catenin binding"/>
    <property type="evidence" value="ECO:0007669"/>
    <property type="project" value="TreeGrafter"/>
</dbReference>
<proteinExistence type="predicted"/>
<evidence type="ECO:0000256" key="1">
    <source>
        <dbReference type="ARBA" id="ARBA00004236"/>
    </source>
</evidence>
<feature type="domain" description="Cadherin" evidence="15">
    <location>
        <begin position="339"/>
        <end position="446"/>
    </location>
</feature>
<feature type="domain" description="Cadherin" evidence="15">
    <location>
        <begin position="57"/>
        <end position="130"/>
    </location>
</feature>
<evidence type="ECO:0000256" key="6">
    <source>
        <dbReference type="ARBA" id="ARBA00022729"/>
    </source>
</evidence>
<evidence type="ECO:0000256" key="9">
    <source>
        <dbReference type="ARBA" id="ARBA00022889"/>
    </source>
</evidence>
<keyword evidence="5" id="KW-0479">Metal-binding</keyword>
<protein>
    <recommendedName>
        <fullName evidence="15">Cadherin domain-containing protein</fullName>
    </recommendedName>
</protein>
<dbReference type="FunFam" id="2.60.40.60:FF:000019">
    <property type="entry name" value="Cadherin 2"/>
    <property type="match status" value="1"/>
</dbReference>
<reference evidence="16" key="1">
    <citation type="submission" date="2023-07" db="EMBL/GenBank/DDBJ databases">
        <title>Chromosome-level Genome Assembly of Striped Snakehead (Channa striata).</title>
        <authorList>
            <person name="Liu H."/>
        </authorList>
    </citation>
    <scope>NUCLEOTIDE SEQUENCE</scope>
    <source>
        <strain evidence="16">Gz</strain>
        <tissue evidence="16">Muscle</tissue>
    </source>
</reference>
<evidence type="ECO:0000256" key="13">
    <source>
        <dbReference type="SAM" id="Phobius"/>
    </source>
</evidence>
<keyword evidence="17" id="KW-1185">Reference proteome</keyword>
<evidence type="ECO:0000259" key="15">
    <source>
        <dbReference type="PROSITE" id="PS50268"/>
    </source>
</evidence>
<dbReference type="CDD" id="cd11304">
    <property type="entry name" value="Cadherin_repeat"/>
    <property type="match status" value="4"/>
</dbReference>
<dbReference type="GO" id="GO:0005737">
    <property type="term" value="C:cytoplasm"/>
    <property type="evidence" value="ECO:0007669"/>
    <property type="project" value="UniProtKB-SubCell"/>
</dbReference>
<dbReference type="InterPro" id="IPR015919">
    <property type="entry name" value="Cadherin-like_sf"/>
</dbReference>
<evidence type="ECO:0000256" key="5">
    <source>
        <dbReference type="ARBA" id="ARBA00022723"/>
    </source>
</evidence>